<name>A0A1Z8AL15_9FLAO</name>
<dbReference type="EMBL" id="MAAX01000185">
    <property type="protein sequence ID" value="OUS11036.1"/>
    <property type="molecule type" value="Genomic_DNA"/>
</dbReference>
<evidence type="ECO:0000313" key="2">
    <source>
        <dbReference type="EMBL" id="OUS11036.1"/>
    </source>
</evidence>
<accession>A0A1Z8AL15</accession>
<feature type="chain" id="PRO_5012125387" evidence="1">
    <location>
        <begin position="21"/>
        <end position="187"/>
    </location>
</feature>
<reference evidence="3" key="1">
    <citation type="journal article" date="2017" name="Proc. Natl. Acad. Sci. U.S.A.">
        <title>Simulation of Deepwater Horizon oil plume reveals substrate specialization within a complex community of hydrocarbon-degraders.</title>
        <authorList>
            <person name="Hu P."/>
            <person name="Dubinsky E.A."/>
            <person name="Probst A.J."/>
            <person name="Wang J."/>
            <person name="Sieber C.M.K."/>
            <person name="Tom L.M."/>
            <person name="Gardinali P."/>
            <person name="Banfield J.F."/>
            <person name="Atlas R.M."/>
            <person name="Andersen G.L."/>
        </authorList>
    </citation>
    <scope>NUCLEOTIDE SEQUENCE [LARGE SCALE GENOMIC DNA]</scope>
</reference>
<organism evidence="2 3">
    <name type="scientific">Nonlabens dokdonensis</name>
    <dbReference type="NCBI Taxonomy" id="328515"/>
    <lineage>
        <taxon>Bacteria</taxon>
        <taxon>Pseudomonadati</taxon>
        <taxon>Bacteroidota</taxon>
        <taxon>Flavobacteriia</taxon>
        <taxon>Flavobacteriales</taxon>
        <taxon>Flavobacteriaceae</taxon>
        <taxon>Nonlabens</taxon>
    </lineage>
</organism>
<gene>
    <name evidence="2" type="ORF">A9Q93_12070</name>
</gene>
<dbReference type="RefSeq" id="WP_303687699.1">
    <property type="nucleotide sequence ID" value="NZ_CAJXYO010000037.1"/>
</dbReference>
<keyword evidence="1" id="KW-0732">Signal</keyword>
<dbReference type="Proteomes" id="UP000196102">
    <property type="component" value="Unassembled WGS sequence"/>
</dbReference>
<dbReference type="AlphaFoldDB" id="A0A1Z8AL15"/>
<evidence type="ECO:0000313" key="3">
    <source>
        <dbReference type="Proteomes" id="UP000196102"/>
    </source>
</evidence>
<proteinExistence type="predicted"/>
<comment type="caution">
    <text evidence="2">The sequence shown here is derived from an EMBL/GenBank/DDBJ whole genome shotgun (WGS) entry which is preliminary data.</text>
</comment>
<evidence type="ECO:0000256" key="1">
    <source>
        <dbReference type="SAM" id="SignalP"/>
    </source>
</evidence>
<sequence length="187" mass="21455">MKNSIKLILSFLFICQFATAQQQESYQSLMMEYFKVSGINSEYESAYDGMVSMLQDAYQTQEIPAETWQKIYDGKKASVSKFKGILASEYRGIFEDKQDIRNLIDFYSSPTGVQYKKDRSAMTDSQQAELTAFKNSITGQKLFSRVDQINKAKESSSIYWSRELICNVTTMLKDKGFESSMHMPSCN</sequence>
<feature type="signal peptide" evidence="1">
    <location>
        <begin position="1"/>
        <end position="20"/>
    </location>
</feature>
<protein>
    <submittedName>
        <fullName evidence="2">Excinuclease ABC subunit B</fullName>
    </submittedName>
</protein>